<dbReference type="Proteomes" id="UP000826921">
    <property type="component" value="Unassembled WGS sequence"/>
</dbReference>
<dbReference type="EMBL" id="JAHZQA010000003">
    <property type="protein sequence ID" value="MBZ2127365.1"/>
    <property type="molecule type" value="Genomic_DNA"/>
</dbReference>
<dbReference type="Pfam" id="PF05709">
    <property type="entry name" value="Sipho_tail"/>
    <property type="match status" value="1"/>
</dbReference>
<feature type="domain" description="Siphovirus-type tail component RIFT-related" evidence="1">
    <location>
        <begin position="14"/>
        <end position="107"/>
    </location>
</feature>
<evidence type="ECO:0000313" key="2">
    <source>
        <dbReference type="EMBL" id="MBZ2127365.1"/>
    </source>
</evidence>
<comment type="caution">
    <text evidence="2">The sequence shown here is derived from an EMBL/GenBank/DDBJ whole genome shotgun (WGS) entry which is preliminary data.</text>
</comment>
<dbReference type="NCBIfam" id="TIGR01633">
    <property type="entry name" value="phi3626_gp14_N"/>
    <property type="match status" value="1"/>
</dbReference>
<dbReference type="InterPro" id="IPR008841">
    <property type="entry name" value="Siphovirus-type_tail_N"/>
</dbReference>
<organism evidence="2 3">
    <name type="scientific">Streptococcus gordonii</name>
    <dbReference type="NCBI Taxonomy" id="1302"/>
    <lineage>
        <taxon>Bacteria</taxon>
        <taxon>Bacillati</taxon>
        <taxon>Bacillota</taxon>
        <taxon>Bacilli</taxon>
        <taxon>Lactobacillales</taxon>
        <taxon>Streptococcaceae</taxon>
        <taxon>Streptococcus</taxon>
    </lineage>
</organism>
<reference evidence="2" key="1">
    <citation type="submission" date="2021-07" db="EMBL/GenBank/DDBJ databases">
        <title>Occurrence of streptococci in the human mouth that bind to a non-human glycan.</title>
        <authorList>
            <person name="Cross B."/>
            <person name="Thamadilok S."/>
            <person name="Bensing B."/>
            <person name="Sasmal A."/>
            <person name="Khedri Z."/>
            <person name="Deng L."/>
            <person name="Yu H."/>
            <person name="Mehta A."/>
            <person name="Aluvathingal J."/>
            <person name="Nadendla S."/>
            <person name="Vickerman M."/>
            <person name="Chen X."/>
            <person name="Dewhirst F."/>
            <person name="Gill A."/>
            <person name="Lettrichova I."/>
            <person name="Diaz S."/>
            <person name="Gill S."/>
            <person name="Tettelin H."/>
            <person name="Iverson T."/>
            <person name="Sullam P."/>
            <person name="Varki A."/>
            <person name="Ruhl S."/>
        </authorList>
    </citation>
    <scope>NUCLEOTIDE SEQUENCE</scope>
    <source>
        <strain evidence="2">SK9</strain>
    </source>
</reference>
<sequence>MRLINEVEHSSASKDISQVTVSGRDGVLLIDNNRLNPVTKEFPFRISTKSDLTKIGERLTDWLAVNGYKDLILSWDPDFVYRAAFLETFSISEILRQFGSVKLNFLCHPIKFYKDGRDRLTVSNGQTIQGKGNVNAKPVIIISGNGTTTITINGRQTKLKDIQGGITLDMQTNQVYSGGLPAWDKVVRSPQYKMPYLEPKNNRISWDGNFTVSIIPNWGVKI</sequence>
<evidence type="ECO:0000259" key="1">
    <source>
        <dbReference type="Pfam" id="PF05709"/>
    </source>
</evidence>
<evidence type="ECO:0000313" key="3">
    <source>
        <dbReference type="Proteomes" id="UP000826921"/>
    </source>
</evidence>
<accession>A0AB35FT79</accession>
<dbReference type="AlphaFoldDB" id="A0AB35FT79"/>
<gene>
    <name evidence="2" type="ORF">K1I74_04720</name>
</gene>
<name>A0AB35FT79_STRGN</name>
<protein>
    <submittedName>
        <fullName evidence="2">Phage tail family protein</fullName>
    </submittedName>
</protein>
<proteinExistence type="predicted"/>
<dbReference type="InterPro" id="IPR006520">
    <property type="entry name" value="Dit_BPSPP_N"/>
</dbReference>
<dbReference type="Gene3D" id="2.40.30.200">
    <property type="match status" value="1"/>
</dbReference>